<accession>Q8XUJ9</accession>
<dbReference type="HOGENOM" id="CLU_2846741_0_0_4"/>
<dbReference type="AlphaFoldDB" id="Q8XUJ9"/>
<dbReference type="Proteomes" id="UP000001436">
    <property type="component" value="Chromosome"/>
</dbReference>
<reference evidence="1 2" key="1">
    <citation type="journal article" date="2002" name="Nature">
        <title>Genome sequence of the plant pathogen Ralstonia solanacearum.</title>
        <authorList>
            <person name="Salanoubat M."/>
            <person name="Genin S."/>
            <person name="Artiguenave F."/>
            <person name="Gouzy J."/>
            <person name="Mangenot S."/>
            <person name="Arlat M."/>
            <person name="Billault A."/>
            <person name="Brottier P."/>
            <person name="Camus J.C."/>
            <person name="Cattolico L."/>
            <person name="Chandler M."/>
            <person name="Choisne N."/>
            <person name="Claudel-Renard C."/>
            <person name="Cunnac S."/>
            <person name="Demange N."/>
            <person name="Gaspin C."/>
            <person name="Lavie M."/>
            <person name="Moisan A."/>
            <person name="Robert C."/>
            <person name="Saurin W."/>
            <person name="Schiex T."/>
            <person name="Siguier P."/>
            <person name="Thebault P."/>
            <person name="Whalen M."/>
            <person name="Wincker P."/>
            <person name="Levy M."/>
            <person name="Weissenbach J."/>
            <person name="Boucher C.A."/>
        </authorList>
    </citation>
    <scope>NUCLEOTIDE SEQUENCE [LARGE SCALE GENOMIC DNA]</scope>
    <source>
        <strain evidence="2">ATCC BAA-1114 / GMI1000</strain>
    </source>
</reference>
<evidence type="ECO:0000313" key="2">
    <source>
        <dbReference type="Proteomes" id="UP000001436"/>
    </source>
</evidence>
<protein>
    <submittedName>
        <fullName evidence="1">Uncharacterized protein</fullName>
    </submittedName>
</protein>
<proteinExistence type="predicted"/>
<organism evidence="1 2">
    <name type="scientific">Ralstonia nicotianae (strain ATCC BAA-1114 / GMI1000)</name>
    <name type="common">Ralstonia solanacearum</name>
    <dbReference type="NCBI Taxonomy" id="267608"/>
    <lineage>
        <taxon>Bacteria</taxon>
        <taxon>Pseudomonadati</taxon>
        <taxon>Pseudomonadota</taxon>
        <taxon>Betaproteobacteria</taxon>
        <taxon>Burkholderiales</taxon>
        <taxon>Burkholderiaceae</taxon>
        <taxon>Ralstonia</taxon>
        <taxon>Ralstonia solanacearum species complex</taxon>
    </lineage>
</organism>
<dbReference type="STRING" id="267608.RSc3189"/>
<sequence>MAGPHLPAPVVIEPTSKLGQRERVGRDQLADLMDEEFIRSDVHSFHSYFIEFHDFEGCPSHCDSL</sequence>
<evidence type="ECO:0000313" key="1">
    <source>
        <dbReference type="EMBL" id="CAD16977.1"/>
    </source>
</evidence>
<dbReference type="KEGG" id="rso:RSc3189"/>
<dbReference type="EnsemblBacteria" id="CAD16977">
    <property type="protein sequence ID" value="CAD16977"/>
    <property type="gene ID" value="RSc3189"/>
</dbReference>
<dbReference type="EMBL" id="AL646052">
    <property type="protein sequence ID" value="CAD16977.1"/>
    <property type="molecule type" value="Genomic_DNA"/>
</dbReference>
<gene>
    <name evidence="1" type="ordered locus">RSc3189</name>
</gene>
<name>Q8XUJ9_RALN1</name>
<keyword evidence="2" id="KW-1185">Reference proteome</keyword>